<gene>
    <name evidence="1" type="ORF">M20_0104</name>
</gene>
<sequence length="371" mass="44053">MKTKHTVSFIIGNGFDIGVLCALEKVFLTSYKEFYAYLSYFLKTQNNSIYEAIRSLDNDSLWVDYELLLENLVENKKLEIEKETDRQEQKKIYDTFIDDWKEIQYKFADFLNYVITPDTLKRVSALKGTKTLGSFLGDLQKEDWEKIAFKNYPRYQSEIEYKIFNFNYSTLADNYFFHLFDRHPYNVSDNNTDFYPNPRGFKGEGYIQKYDKKSLRSTIKFYHPHGQLSIPESILFGIGYNRKTYQTSTSSTSNFHENFGEKLTKKLDKLYWSELGAEKDIEIIQTDLFIIYGHSIGESDKWWWQKILQALARGDAELIIYDYDSQNLKNQIIDYFPDLKESVENKIFVINFDDNTPLNYAFNFKRENARE</sequence>
<organism evidence="1 2">
    <name type="scientific">Lactococcus lactis subsp. lactis</name>
    <name type="common">Streptococcus lactis</name>
    <dbReference type="NCBI Taxonomy" id="1360"/>
    <lineage>
        <taxon>Bacteria</taxon>
        <taxon>Bacillati</taxon>
        <taxon>Bacillota</taxon>
        <taxon>Bacilli</taxon>
        <taxon>Lactobacillales</taxon>
        <taxon>Streptococcaceae</taxon>
        <taxon>Lactococcus</taxon>
    </lineage>
</organism>
<accession>A0A0V8ED05</accession>
<reference evidence="2" key="1">
    <citation type="submission" date="2015-10" db="EMBL/GenBank/DDBJ databases">
        <title>Draft Genome Sequences of 11 Lactococcus lactis subspecies cremoris strains.</title>
        <authorList>
            <person name="Wels M."/>
            <person name="Backus L."/>
            <person name="Boekhorst J."/>
            <person name="Dijkstra A."/>
            <person name="Beerthuizen M."/>
            <person name="Kelly W."/>
            <person name="Siezen R."/>
            <person name="Bachmann H."/>
            <person name="Van Hijum S."/>
        </authorList>
    </citation>
    <scope>NUCLEOTIDE SEQUENCE [LARGE SCALE GENOMIC DNA]</scope>
    <source>
        <strain evidence="2">M20</strain>
    </source>
</reference>
<proteinExistence type="predicted"/>
<evidence type="ECO:0000313" key="2">
    <source>
        <dbReference type="Proteomes" id="UP000053719"/>
    </source>
</evidence>
<dbReference type="AlphaFoldDB" id="A0A0V8ED05"/>
<comment type="caution">
    <text evidence="1">The sequence shown here is derived from an EMBL/GenBank/DDBJ whole genome shotgun (WGS) entry which is preliminary data.</text>
</comment>
<dbReference type="RefSeq" id="WP_058211256.1">
    <property type="nucleotide sequence ID" value="NZ_LKLU01000002.1"/>
</dbReference>
<dbReference type="Proteomes" id="UP000053719">
    <property type="component" value="Unassembled WGS sequence"/>
</dbReference>
<evidence type="ECO:0008006" key="3">
    <source>
        <dbReference type="Google" id="ProtNLM"/>
    </source>
</evidence>
<dbReference type="PATRIC" id="fig|1360.114.peg.2088"/>
<protein>
    <recommendedName>
        <fullName evidence="3">Bacteriophage abortive infection AbiH</fullName>
    </recommendedName>
</protein>
<evidence type="ECO:0000313" key="1">
    <source>
        <dbReference type="EMBL" id="KSU23481.1"/>
    </source>
</evidence>
<dbReference type="EMBL" id="LKLU01000002">
    <property type="protein sequence ID" value="KSU23481.1"/>
    <property type="molecule type" value="Genomic_DNA"/>
</dbReference>
<name>A0A0V8ED05_LACLL</name>
<dbReference type="InterPro" id="IPR025935">
    <property type="entry name" value="AbiH"/>
</dbReference>
<dbReference type="Pfam" id="PF14253">
    <property type="entry name" value="AbiH"/>
    <property type="match status" value="1"/>
</dbReference>